<geneLocation type="mitochondrion" evidence="1"/>
<protein>
    <submittedName>
        <fullName evidence="1">ATP synthase F0 subunit 8</fullName>
    </submittedName>
</protein>
<name>A0A8F5H633_9EUCA</name>
<dbReference type="AlphaFoldDB" id="A0A8F5H633"/>
<evidence type="ECO:0000313" key="1">
    <source>
        <dbReference type="EMBL" id="QXJ42669.1"/>
    </source>
</evidence>
<dbReference type="EMBL" id="MZ144584">
    <property type="protein sequence ID" value="QXJ42669.1"/>
    <property type="molecule type" value="Genomic_DNA"/>
</dbReference>
<sequence>MPQMMPMDWLLLLLFFFTIFFINFIMTYYMKSPVKFNIKPSNMYNISSSNVLWKW</sequence>
<gene>
    <name evidence="1" type="primary">ATP8</name>
</gene>
<organism evidence="1">
    <name type="scientific">Lysmata boggessi</name>
    <dbReference type="NCBI Taxonomy" id="497604"/>
    <lineage>
        <taxon>Eukaryota</taxon>
        <taxon>Metazoa</taxon>
        <taxon>Ecdysozoa</taxon>
        <taxon>Arthropoda</taxon>
        <taxon>Crustacea</taxon>
        <taxon>Multicrustacea</taxon>
        <taxon>Malacostraca</taxon>
        <taxon>Eumalacostraca</taxon>
        <taxon>Eucarida</taxon>
        <taxon>Decapoda</taxon>
        <taxon>Pleocyemata</taxon>
        <taxon>Caridea</taxon>
        <taxon>Alpheoidea</taxon>
        <taxon>Hippolytidae</taxon>
        <taxon>Lysmata</taxon>
    </lineage>
</organism>
<proteinExistence type="predicted"/>
<keyword evidence="1" id="KW-0496">Mitochondrion</keyword>
<reference evidence="1" key="1">
    <citation type="submission" date="2021-05" db="EMBL/GenBank/DDBJ databases">
        <title>The Complete Mitochondrial Genome of the Peppermint Shrimp Lysmata wurdemanni (Decapoda: Lysmatidae).</title>
        <authorList>
            <person name="Epps M.E."/>
            <person name="Nguyen R.T."/>
            <person name="Samborski K.L."/>
            <person name="Bogantes V.E."/>
            <person name="Janosik A.M."/>
        </authorList>
    </citation>
    <scope>NUCLEOTIDE SEQUENCE</scope>
</reference>
<accession>A0A8F5H633</accession>